<keyword evidence="3" id="KW-1185">Reference proteome</keyword>
<dbReference type="Proteomes" id="UP000266723">
    <property type="component" value="Unassembled WGS sequence"/>
</dbReference>
<dbReference type="EMBL" id="QGKV02002055">
    <property type="protein sequence ID" value="KAF3495505.1"/>
    <property type="molecule type" value="Genomic_DNA"/>
</dbReference>
<gene>
    <name evidence="2" type="ORF">DY000_02054597</name>
</gene>
<name>A0ABQ7AD15_BRACR</name>
<organism evidence="2 3">
    <name type="scientific">Brassica cretica</name>
    <name type="common">Mustard</name>
    <dbReference type="NCBI Taxonomy" id="69181"/>
    <lineage>
        <taxon>Eukaryota</taxon>
        <taxon>Viridiplantae</taxon>
        <taxon>Streptophyta</taxon>
        <taxon>Embryophyta</taxon>
        <taxon>Tracheophyta</taxon>
        <taxon>Spermatophyta</taxon>
        <taxon>Magnoliopsida</taxon>
        <taxon>eudicotyledons</taxon>
        <taxon>Gunneridae</taxon>
        <taxon>Pentapetalae</taxon>
        <taxon>rosids</taxon>
        <taxon>malvids</taxon>
        <taxon>Brassicales</taxon>
        <taxon>Brassicaceae</taxon>
        <taxon>Brassiceae</taxon>
        <taxon>Brassica</taxon>
    </lineage>
</organism>
<reference evidence="2 3" key="1">
    <citation type="journal article" date="2020" name="BMC Genomics">
        <title>Intraspecific diversification of the crop wild relative Brassica cretica Lam. using demographic model selection.</title>
        <authorList>
            <person name="Kioukis A."/>
            <person name="Michalopoulou V.A."/>
            <person name="Briers L."/>
            <person name="Pirintsos S."/>
            <person name="Studholme D.J."/>
            <person name="Pavlidis P."/>
            <person name="Sarris P.F."/>
        </authorList>
    </citation>
    <scope>NUCLEOTIDE SEQUENCE [LARGE SCALE GENOMIC DNA]</scope>
    <source>
        <strain evidence="3">cv. PFS-1207/04</strain>
    </source>
</reference>
<evidence type="ECO:0000313" key="2">
    <source>
        <dbReference type="EMBL" id="KAF3495505.1"/>
    </source>
</evidence>
<comment type="caution">
    <text evidence="2">The sequence shown here is derived from an EMBL/GenBank/DDBJ whole genome shotgun (WGS) entry which is preliminary data.</text>
</comment>
<evidence type="ECO:0000313" key="3">
    <source>
        <dbReference type="Proteomes" id="UP000266723"/>
    </source>
</evidence>
<sequence>MHKDFIQGHFFAKMPTYQAIQSVLNFMWGKDADKNNNSKDAAVSDNSGTDEAAIKTLPSATEPPLADPVDLSFEKDLQEILSPSLPSTSHPAISPDPFLPSTSNPPEPSDYVPFVTITSNPDRRTIPFKPKSSLKRPSPLSPPALTIFNPFALLDAPHNKSIKLTETSDPSNLSKFPFSAFSPSPTKVSPPPILPSLPLPLLLSSTADELSFPSEEASHQSL</sequence>
<protein>
    <submittedName>
        <fullName evidence="2">Uncharacterized protein</fullName>
    </submittedName>
</protein>
<evidence type="ECO:0000256" key="1">
    <source>
        <dbReference type="SAM" id="MobiDB-lite"/>
    </source>
</evidence>
<feature type="region of interest" description="Disordered" evidence="1">
    <location>
        <begin position="82"/>
        <end position="106"/>
    </location>
</feature>
<feature type="region of interest" description="Disordered" evidence="1">
    <location>
        <begin position="35"/>
        <end position="68"/>
    </location>
</feature>
<accession>A0ABQ7AD15</accession>
<proteinExistence type="predicted"/>